<organism evidence="1 2">
    <name type="scientific">Fusarium beomiforme</name>
    <dbReference type="NCBI Taxonomy" id="44412"/>
    <lineage>
        <taxon>Eukaryota</taxon>
        <taxon>Fungi</taxon>
        <taxon>Dikarya</taxon>
        <taxon>Ascomycota</taxon>
        <taxon>Pezizomycotina</taxon>
        <taxon>Sordariomycetes</taxon>
        <taxon>Hypocreomycetidae</taxon>
        <taxon>Hypocreales</taxon>
        <taxon>Nectriaceae</taxon>
        <taxon>Fusarium</taxon>
        <taxon>Fusarium burgessii species complex</taxon>
    </lineage>
</organism>
<dbReference type="AlphaFoldDB" id="A0A9P5ANP3"/>
<evidence type="ECO:0000313" key="2">
    <source>
        <dbReference type="Proteomes" id="UP000730481"/>
    </source>
</evidence>
<evidence type="ECO:0000313" key="1">
    <source>
        <dbReference type="EMBL" id="KAF4341873.1"/>
    </source>
</evidence>
<gene>
    <name evidence="1" type="ORF">FBEOM_4189</name>
</gene>
<reference evidence="1" key="2">
    <citation type="submission" date="2020-02" db="EMBL/GenBank/DDBJ databases">
        <title>Identification and distribution of gene clusters putatively required for synthesis of sphingolipid metabolism inhibitors in phylogenetically diverse species of the filamentous fungus Fusarium.</title>
        <authorList>
            <person name="Kim H.-S."/>
            <person name="Busman M."/>
            <person name="Brown D.W."/>
            <person name="Divon H."/>
            <person name="Uhlig S."/>
            <person name="Proctor R.H."/>
        </authorList>
    </citation>
    <scope>NUCLEOTIDE SEQUENCE</scope>
    <source>
        <strain evidence="1">NRRL 25174</strain>
    </source>
</reference>
<dbReference type="EMBL" id="PVQB02000171">
    <property type="protein sequence ID" value="KAF4341873.1"/>
    <property type="molecule type" value="Genomic_DNA"/>
</dbReference>
<keyword evidence="2" id="KW-1185">Reference proteome</keyword>
<accession>A0A9P5ANP3</accession>
<reference evidence="1" key="1">
    <citation type="journal article" date="2017" name="Mycologia">
        <title>Fusarium algeriense, sp. nov., a novel toxigenic crown rot pathogen of durum wheat from Algeria is nested in the Fusarium burgessii species complex.</title>
        <authorList>
            <person name="Laraba I."/>
            <person name="Keddad A."/>
            <person name="Boureghda H."/>
            <person name="Abdallah N."/>
            <person name="Vaughan M.M."/>
            <person name="Proctor R.H."/>
            <person name="Busman M."/>
            <person name="O'Donnell K."/>
        </authorList>
    </citation>
    <scope>NUCLEOTIDE SEQUENCE</scope>
    <source>
        <strain evidence="1">NRRL 25174</strain>
    </source>
</reference>
<dbReference type="OrthoDB" id="5094103at2759"/>
<sequence length="166" mass="20317">MSSNHSLSDVTSLKNTDPEEGFYLDRKAVKLLHEIELVRYKLHNVNHRLEINRRDYERCPPDEGPRLSNGLWNYICRRWNERHDVEKRRERKIEQARLVFLCWTIFSQEKEVRQQEKRLAKLSSEFEARVKWKTKEDREIYRRWVTEEDARHAVRREIREVGKKNG</sequence>
<proteinExistence type="predicted"/>
<protein>
    <submittedName>
        <fullName evidence="1">Uncharacterized protein</fullName>
    </submittedName>
</protein>
<dbReference type="Proteomes" id="UP000730481">
    <property type="component" value="Unassembled WGS sequence"/>
</dbReference>
<comment type="caution">
    <text evidence="1">The sequence shown here is derived from an EMBL/GenBank/DDBJ whole genome shotgun (WGS) entry which is preliminary data.</text>
</comment>
<name>A0A9P5ANP3_9HYPO</name>